<evidence type="ECO:0000256" key="2">
    <source>
        <dbReference type="ARBA" id="ARBA00022448"/>
    </source>
</evidence>
<evidence type="ECO:0000256" key="5">
    <source>
        <dbReference type="ARBA" id="ARBA00022989"/>
    </source>
</evidence>
<feature type="transmembrane region" description="Helical" evidence="7">
    <location>
        <begin position="279"/>
        <end position="304"/>
    </location>
</feature>
<dbReference type="Pfam" id="PF07690">
    <property type="entry name" value="MFS_1"/>
    <property type="match status" value="1"/>
</dbReference>
<evidence type="ECO:0000256" key="6">
    <source>
        <dbReference type="ARBA" id="ARBA00023136"/>
    </source>
</evidence>
<evidence type="ECO:0000256" key="3">
    <source>
        <dbReference type="ARBA" id="ARBA00022475"/>
    </source>
</evidence>
<feature type="transmembrane region" description="Helical" evidence="7">
    <location>
        <begin position="211"/>
        <end position="230"/>
    </location>
</feature>
<keyword evidence="2" id="KW-0813">Transport</keyword>
<dbReference type="InterPro" id="IPR036259">
    <property type="entry name" value="MFS_trans_sf"/>
</dbReference>
<dbReference type="PANTHER" id="PTHR42718:SF47">
    <property type="entry name" value="METHYL VIOLOGEN RESISTANCE PROTEIN SMVA"/>
    <property type="match status" value="1"/>
</dbReference>
<comment type="subcellular location">
    <subcellularLocation>
        <location evidence="1">Cell membrane</location>
        <topology evidence="1">Multi-pass membrane protein</topology>
    </subcellularLocation>
</comment>
<accession>A0ABV9E3X0</accession>
<dbReference type="EMBL" id="JBHSFQ010000030">
    <property type="protein sequence ID" value="MFC4564930.1"/>
    <property type="molecule type" value="Genomic_DNA"/>
</dbReference>
<feature type="transmembrane region" description="Helical" evidence="7">
    <location>
        <begin position="316"/>
        <end position="337"/>
    </location>
</feature>
<feature type="transmembrane region" description="Helical" evidence="7">
    <location>
        <begin position="149"/>
        <end position="172"/>
    </location>
</feature>
<dbReference type="PROSITE" id="PS50850">
    <property type="entry name" value="MFS"/>
    <property type="match status" value="1"/>
</dbReference>
<proteinExistence type="predicted"/>
<feature type="transmembrane region" description="Helical" evidence="7">
    <location>
        <begin position="26"/>
        <end position="47"/>
    </location>
</feature>
<feature type="transmembrane region" description="Helical" evidence="7">
    <location>
        <begin position="91"/>
        <end position="109"/>
    </location>
</feature>
<evidence type="ECO:0000313" key="10">
    <source>
        <dbReference type="Proteomes" id="UP001595923"/>
    </source>
</evidence>
<feature type="domain" description="Major facilitator superfamily (MFS) profile" evidence="8">
    <location>
        <begin position="25"/>
        <end position="512"/>
    </location>
</feature>
<dbReference type="PANTHER" id="PTHR42718">
    <property type="entry name" value="MAJOR FACILITATOR SUPERFAMILY MULTIDRUG TRANSPORTER MFSC"/>
    <property type="match status" value="1"/>
</dbReference>
<keyword evidence="10" id="KW-1185">Reference proteome</keyword>
<keyword evidence="5 7" id="KW-1133">Transmembrane helix</keyword>
<dbReference type="InterPro" id="IPR011701">
    <property type="entry name" value="MFS"/>
</dbReference>
<comment type="caution">
    <text evidence="9">The sequence shown here is derived from an EMBL/GenBank/DDBJ whole genome shotgun (WGS) entry which is preliminary data.</text>
</comment>
<feature type="transmembrane region" description="Helical" evidence="7">
    <location>
        <begin position="344"/>
        <end position="363"/>
    </location>
</feature>
<dbReference type="CDD" id="cd17321">
    <property type="entry name" value="MFS_MMR_MDR_like"/>
    <property type="match status" value="1"/>
</dbReference>
<gene>
    <name evidence="9" type="ORF">ACFO4E_23980</name>
</gene>
<feature type="transmembrane region" description="Helical" evidence="7">
    <location>
        <begin position="415"/>
        <end position="432"/>
    </location>
</feature>
<dbReference type="Gene3D" id="1.20.1250.20">
    <property type="entry name" value="MFS general substrate transporter like domains"/>
    <property type="match status" value="1"/>
</dbReference>
<protein>
    <submittedName>
        <fullName evidence="9">MFS transporter</fullName>
    </submittedName>
</protein>
<dbReference type="InterPro" id="IPR020846">
    <property type="entry name" value="MFS_dom"/>
</dbReference>
<sequence length="519" mass="53258">MSTRSLPQPPADGAAAFSVRRRWASLAVLSASLLVVTMDMTILNVALPELAADLRPTAEQQLWIVDVYSLVLAGLLVSMSTLGDRWGRKKLLLAGFAVFGGASLLVLAADSPAVVIAVRALLGVGGAMVMPATLSMIRTVFSDPAERATALAVWAAVSSLGAAVGPIVGGLLLEYSSWHAGFLVNVPLMLAALVAGAVLLPDARDPNPGRWDVPAVVASIVGMTALVWSIKRFAKAGIADAAAIAVLALALAVLVWFVLRCLRRPDPLLDVRLFTRAPFTAGSLTAMASMFAMAALLLLVAQWLQLVEGHSPLSAGVHLLPMAVAAVVVSPMAPALARLVGARTVLAGGLAVAAVGFLLLFAAPGELTYPVVLVALALLGGGSGSLAIASAIIMSGTPPEKAGNAAAIEETSYDLGNVLGVAVLGSFAAAAYRSVLGPDLLVGDHLLTEEDTYRVHESLGGALGFAREIGSPELAGIARQAFTESLARMGLVGGVVLLATAAVVFVLIPKSLDLNEQQH</sequence>
<dbReference type="PRINTS" id="PR01036">
    <property type="entry name" value="TCRTETB"/>
</dbReference>
<dbReference type="Gene3D" id="1.20.1720.10">
    <property type="entry name" value="Multidrug resistance protein D"/>
    <property type="match status" value="1"/>
</dbReference>
<keyword evidence="6 7" id="KW-0472">Membrane</keyword>
<keyword evidence="4 7" id="KW-0812">Transmembrane</keyword>
<evidence type="ECO:0000256" key="4">
    <source>
        <dbReference type="ARBA" id="ARBA00022692"/>
    </source>
</evidence>
<name>A0ABV9E3X0_9ACTN</name>
<dbReference type="SUPFAM" id="SSF103473">
    <property type="entry name" value="MFS general substrate transporter"/>
    <property type="match status" value="1"/>
</dbReference>
<organism evidence="9 10">
    <name type="scientific">Nocardiopsis mangrovi</name>
    <dbReference type="NCBI Taxonomy" id="1179818"/>
    <lineage>
        <taxon>Bacteria</taxon>
        <taxon>Bacillati</taxon>
        <taxon>Actinomycetota</taxon>
        <taxon>Actinomycetes</taxon>
        <taxon>Streptosporangiales</taxon>
        <taxon>Nocardiopsidaceae</taxon>
        <taxon>Nocardiopsis</taxon>
    </lineage>
</organism>
<feature type="transmembrane region" description="Helical" evidence="7">
    <location>
        <begin position="236"/>
        <end position="259"/>
    </location>
</feature>
<evidence type="ECO:0000313" key="9">
    <source>
        <dbReference type="EMBL" id="MFC4564930.1"/>
    </source>
</evidence>
<keyword evidence="3" id="KW-1003">Cell membrane</keyword>
<dbReference type="Proteomes" id="UP001595923">
    <property type="component" value="Unassembled WGS sequence"/>
</dbReference>
<feature type="transmembrane region" description="Helical" evidence="7">
    <location>
        <begin position="115"/>
        <end position="137"/>
    </location>
</feature>
<reference evidence="10" key="1">
    <citation type="journal article" date="2019" name="Int. J. Syst. Evol. Microbiol.">
        <title>The Global Catalogue of Microorganisms (GCM) 10K type strain sequencing project: providing services to taxonomists for standard genome sequencing and annotation.</title>
        <authorList>
            <consortium name="The Broad Institute Genomics Platform"/>
            <consortium name="The Broad Institute Genome Sequencing Center for Infectious Disease"/>
            <person name="Wu L."/>
            <person name="Ma J."/>
        </authorList>
    </citation>
    <scope>NUCLEOTIDE SEQUENCE [LARGE SCALE GENOMIC DNA]</scope>
    <source>
        <strain evidence="10">XZYJ18</strain>
    </source>
</reference>
<dbReference type="RefSeq" id="WP_378578496.1">
    <property type="nucleotide sequence ID" value="NZ_JBHSFQ010000030.1"/>
</dbReference>
<evidence type="ECO:0000256" key="7">
    <source>
        <dbReference type="SAM" id="Phobius"/>
    </source>
</evidence>
<feature type="transmembrane region" description="Helical" evidence="7">
    <location>
        <begin position="369"/>
        <end position="394"/>
    </location>
</feature>
<feature type="transmembrane region" description="Helical" evidence="7">
    <location>
        <begin position="489"/>
        <end position="508"/>
    </location>
</feature>
<evidence type="ECO:0000256" key="1">
    <source>
        <dbReference type="ARBA" id="ARBA00004651"/>
    </source>
</evidence>
<feature type="transmembrane region" description="Helical" evidence="7">
    <location>
        <begin position="62"/>
        <end position="79"/>
    </location>
</feature>
<feature type="transmembrane region" description="Helical" evidence="7">
    <location>
        <begin position="178"/>
        <end position="199"/>
    </location>
</feature>
<evidence type="ECO:0000259" key="8">
    <source>
        <dbReference type="PROSITE" id="PS50850"/>
    </source>
</evidence>